<feature type="domain" description="Transposase IS4-like" evidence="2">
    <location>
        <begin position="180"/>
        <end position="312"/>
    </location>
</feature>
<gene>
    <name evidence="3" type="ORF">CTOB1V02_LOCUS15597</name>
</gene>
<dbReference type="Pfam" id="PF01609">
    <property type="entry name" value="DDE_Tnp_1"/>
    <property type="match status" value="1"/>
</dbReference>
<dbReference type="GO" id="GO:0003677">
    <property type="term" value="F:DNA binding"/>
    <property type="evidence" value="ECO:0007669"/>
    <property type="project" value="InterPro"/>
</dbReference>
<dbReference type="GO" id="GO:0004803">
    <property type="term" value="F:transposase activity"/>
    <property type="evidence" value="ECO:0007669"/>
    <property type="project" value="InterPro"/>
</dbReference>
<dbReference type="InterPro" id="IPR002559">
    <property type="entry name" value="Transposase_11"/>
</dbReference>
<feature type="non-terminal residue" evidence="3">
    <location>
        <position position="376"/>
    </location>
</feature>
<dbReference type="PANTHER" id="PTHR33803:SF3">
    <property type="entry name" value="BLL1974 PROTEIN"/>
    <property type="match status" value="1"/>
</dbReference>
<dbReference type="OrthoDB" id="6392452at2759"/>
<evidence type="ECO:0000313" key="3">
    <source>
        <dbReference type="EMBL" id="CAD7237782.1"/>
    </source>
</evidence>
<protein>
    <recommendedName>
        <fullName evidence="2">Transposase IS4-like domain-containing protein</fullName>
    </recommendedName>
</protein>
<sequence length="376" mass="42364">MTSLLILKAVYNLSHEVLVEQHWEMNAYFQYFGGVSVQQWSRPCAANDLVHFRQRIGEQGLEKILKQSIDKHGKDGKDPNVSIDTSAQEKNIAYPTDAKLHKKIIDKCAKMAKENGIKLRRSYKRKLKTIAGRLFRELGSKLPDGACAAELETFKKVLAQQKNSKNKIYSLHEPEAYCMSKGKAHKKYEYGCKASVVLTQKTGIIFGAMTFKNNVYNGHILEDVLAQTKGLTGKAPKTATVDRGYKGKQRLGATQVNVPKPPLKKDSDHQKRKKRKHFRGKAAVEPIIGHLKQDHRAPKNFLKEQIGDSINFVMAAAGFNFKKLMAKLKDQALWLYLEIQNMIAGTFCCRGKGFSIDPIPENGLAISIDREKCTYP</sequence>
<reference evidence="3" key="1">
    <citation type="submission" date="2020-11" db="EMBL/GenBank/DDBJ databases">
        <authorList>
            <person name="Tran Van P."/>
        </authorList>
    </citation>
    <scope>NUCLEOTIDE SEQUENCE</scope>
</reference>
<evidence type="ECO:0000256" key="1">
    <source>
        <dbReference type="SAM" id="MobiDB-lite"/>
    </source>
</evidence>
<dbReference type="EMBL" id="OB691897">
    <property type="protein sequence ID" value="CAD7237782.1"/>
    <property type="molecule type" value="Genomic_DNA"/>
</dbReference>
<accession>A0A7R8WVT9</accession>
<feature type="region of interest" description="Disordered" evidence="1">
    <location>
        <begin position="235"/>
        <end position="279"/>
    </location>
</feature>
<dbReference type="PANTHER" id="PTHR33803">
    <property type="entry name" value="IS1478 TRANSPOSASE"/>
    <property type="match status" value="1"/>
</dbReference>
<evidence type="ECO:0000259" key="2">
    <source>
        <dbReference type="Pfam" id="PF01609"/>
    </source>
</evidence>
<organism evidence="3">
    <name type="scientific">Cyprideis torosa</name>
    <dbReference type="NCBI Taxonomy" id="163714"/>
    <lineage>
        <taxon>Eukaryota</taxon>
        <taxon>Metazoa</taxon>
        <taxon>Ecdysozoa</taxon>
        <taxon>Arthropoda</taxon>
        <taxon>Crustacea</taxon>
        <taxon>Oligostraca</taxon>
        <taxon>Ostracoda</taxon>
        <taxon>Podocopa</taxon>
        <taxon>Podocopida</taxon>
        <taxon>Cytherocopina</taxon>
        <taxon>Cytheroidea</taxon>
        <taxon>Cytherideidae</taxon>
        <taxon>Cyprideis</taxon>
    </lineage>
</organism>
<proteinExistence type="predicted"/>
<feature type="compositionally biased region" description="Basic residues" evidence="1">
    <location>
        <begin position="270"/>
        <end position="279"/>
    </location>
</feature>
<dbReference type="AlphaFoldDB" id="A0A7R8WVT9"/>
<dbReference type="GO" id="GO:0006313">
    <property type="term" value="P:DNA transposition"/>
    <property type="evidence" value="ECO:0007669"/>
    <property type="project" value="InterPro"/>
</dbReference>
<name>A0A7R8WVT9_9CRUS</name>